<dbReference type="Gene3D" id="2.130.10.10">
    <property type="entry name" value="YVTN repeat-like/Quinoprotein amine dehydrogenase"/>
    <property type="match status" value="1"/>
</dbReference>
<gene>
    <name evidence="2" type="ORF">AAG747_03865</name>
</gene>
<comment type="caution">
    <text evidence="2">The sequence shown here is derived from an EMBL/GenBank/DDBJ whole genome shotgun (WGS) entry which is preliminary data.</text>
</comment>
<evidence type="ECO:0000313" key="2">
    <source>
        <dbReference type="EMBL" id="MEN7547027.1"/>
    </source>
</evidence>
<dbReference type="EMBL" id="JBDKWZ010000002">
    <property type="protein sequence ID" value="MEN7547027.1"/>
    <property type="molecule type" value="Genomic_DNA"/>
</dbReference>
<name>A0AAW9S046_9BACT</name>
<accession>A0AAW9S046</accession>
<evidence type="ECO:0000313" key="3">
    <source>
        <dbReference type="Proteomes" id="UP001403385"/>
    </source>
</evidence>
<dbReference type="RefSeq" id="WP_346819815.1">
    <property type="nucleotide sequence ID" value="NZ_JBDKWZ010000002.1"/>
</dbReference>
<protein>
    <submittedName>
        <fullName evidence="2">Uncharacterized protein</fullName>
    </submittedName>
</protein>
<dbReference type="Proteomes" id="UP001403385">
    <property type="component" value="Unassembled WGS sequence"/>
</dbReference>
<organism evidence="2 3">
    <name type="scientific">Rapidithrix thailandica</name>
    <dbReference type="NCBI Taxonomy" id="413964"/>
    <lineage>
        <taxon>Bacteria</taxon>
        <taxon>Pseudomonadati</taxon>
        <taxon>Bacteroidota</taxon>
        <taxon>Cytophagia</taxon>
        <taxon>Cytophagales</taxon>
        <taxon>Flammeovirgaceae</taxon>
        <taxon>Rapidithrix</taxon>
    </lineage>
</organism>
<sequence length="134" mass="15473">MKKHLHFYMVVILCVSFVCCIEKKRNHRIKNSISQKASELPDGFTPIKEVDTVFTPNAPYRISRKIRRLRDGHLLITALSDVMHYDGKSLSKISKPEGLESFDALEDSKGNIWIASTHYGVFRYDGNFNLNYSY</sequence>
<evidence type="ECO:0000256" key="1">
    <source>
        <dbReference type="SAM" id="Phobius"/>
    </source>
</evidence>
<keyword evidence="1" id="KW-1133">Transmembrane helix</keyword>
<keyword evidence="1" id="KW-0812">Transmembrane</keyword>
<dbReference type="InterPro" id="IPR015943">
    <property type="entry name" value="WD40/YVTN_repeat-like_dom_sf"/>
</dbReference>
<feature type="transmembrane region" description="Helical" evidence="1">
    <location>
        <begin position="6"/>
        <end position="22"/>
    </location>
</feature>
<keyword evidence="1" id="KW-0472">Membrane</keyword>
<reference evidence="2 3" key="1">
    <citation type="submission" date="2024-04" db="EMBL/GenBank/DDBJ databases">
        <title>Novel genus in family Flammeovirgaceae.</title>
        <authorList>
            <person name="Nguyen T.H."/>
            <person name="Vuong T.Q."/>
            <person name="Le H."/>
            <person name="Kim S.-G."/>
        </authorList>
    </citation>
    <scope>NUCLEOTIDE SEQUENCE [LARGE SCALE GENOMIC DNA]</scope>
    <source>
        <strain evidence="2 3">JCM 23209</strain>
    </source>
</reference>
<proteinExistence type="predicted"/>
<keyword evidence="3" id="KW-1185">Reference proteome</keyword>
<dbReference type="AlphaFoldDB" id="A0AAW9S046"/>